<gene>
    <name evidence="1" type="ORF">MARPO_0026s0091</name>
</gene>
<dbReference type="EMBL" id="KZ772698">
    <property type="protein sequence ID" value="PTQ43218.1"/>
    <property type="molecule type" value="Genomic_DNA"/>
</dbReference>
<dbReference type="Gramene" id="Mp2g12810.1">
    <property type="protein sequence ID" value="Mp2g12810.1.cds1"/>
    <property type="gene ID" value="Mp2g12810"/>
</dbReference>
<evidence type="ECO:0000313" key="1">
    <source>
        <dbReference type="EMBL" id="PTQ43218.1"/>
    </source>
</evidence>
<protein>
    <submittedName>
        <fullName evidence="1">Uncharacterized protein</fullName>
    </submittedName>
</protein>
<dbReference type="AlphaFoldDB" id="A0A2R6XAV8"/>
<evidence type="ECO:0000313" key="2">
    <source>
        <dbReference type="Proteomes" id="UP000244005"/>
    </source>
</evidence>
<reference evidence="2" key="1">
    <citation type="journal article" date="2017" name="Cell">
        <title>Insights into land plant evolution garnered from the Marchantia polymorpha genome.</title>
        <authorList>
            <person name="Bowman J.L."/>
            <person name="Kohchi T."/>
            <person name="Yamato K.T."/>
            <person name="Jenkins J."/>
            <person name="Shu S."/>
            <person name="Ishizaki K."/>
            <person name="Yamaoka S."/>
            <person name="Nishihama R."/>
            <person name="Nakamura Y."/>
            <person name="Berger F."/>
            <person name="Adam C."/>
            <person name="Aki S.S."/>
            <person name="Althoff F."/>
            <person name="Araki T."/>
            <person name="Arteaga-Vazquez M.A."/>
            <person name="Balasubrmanian S."/>
            <person name="Barry K."/>
            <person name="Bauer D."/>
            <person name="Boehm C.R."/>
            <person name="Briginshaw L."/>
            <person name="Caballero-Perez J."/>
            <person name="Catarino B."/>
            <person name="Chen F."/>
            <person name="Chiyoda S."/>
            <person name="Chovatia M."/>
            <person name="Davies K.M."/>
            <person name="Delmans M."/>
            <person name="Demura T."/>
            <person name="Dierschke T."/>
            <person name="Dolan L."/>
            <person name="Dorantes-Acosta A.E."/>
            <person name="Eklund D.M."/>
            <person name="Florent S.N."/>
            <person name="Flores-Sandoval E."/>
            <person name="Fujiyama A."/>
            <person name="Fukuzawa H."/>
            <person name="Galik B."/>
            <person name="Grimanelli D."/>
            <person name="Grimwood J."/>
            <person name="Grossniklaus U."/>
            <person name="Hamada T."/>
            <person name="Haseloff J."/>
            <person name="Hetherington A.J."/>
            <person name="Higo A."/>
            <person name="Hirakawa Y."/>
            <person name="Hundley H.N."/>
            <person name="Ikeda Y."/>
            <person name="Inoue K."/>
            <person name="Inoue S.I."/>
            <person name="Ishida S."/>
            <person name="Jia Q."/>
            <person name="Kakita M."/>
            <person name="Kanazawa T."/>
            <person name="Kawai Y."/>
            <person name="Kawashima T."/>
            <person name="Kennedy M."/>
            <person name="Kinose K."/>
            <person name="Kinoshita T."/>
            <person name="Kohara Y."/>
            <person name="Koide E."/>
            <person name="Komatsu K."/>
            <person name="Kopischke S."/>
            <person name="Kubo M."/>
            <person name="Kyozuka J."/>
            <person name="Lagercrantz U."/>
            <person name="Lin S.S."/>
            <person name="Lindquist E."/>
            <person name="Lipzen A.M."/>
            <person name="Lu C.W."/>
            <person name="De Luna E."/>
            <person name="Martienssen R.A."/>
            <person name="Minamino N."/>
            <person name="Mizutani M."/>
            <person name="Mizutani M."/>
            <person name="Mochizuki N."/>
            <person name="Monte I."/>
            <person name="Mosher R."/>
            <person name="Nagasaki H."/>
            <person name="Nakagami H."/>
            <person name="Naramoto S."/>
            <person name="Nishitani K."/>
            <person name="Ohtani M."/>
            <person name="Okamoto T."/>
            <person name="Okumura M."/>
            <person name="Phillips J."/>
            <person name="Pollak B."/>
            <person name="Reinders A."/>
            <person name="Rovekamp M."/>
            <person name="Sano R."/>
            <person name="Sawa S."/>
            <person name="Schmid M.W."/>
            <person name="Shirakawa M."/>
            <person name="Solano R."/>
            <person name="Spunde A."/>
            <person name="Suetsugu N."/>
            <person name="Sugano S."/>
            <person name="Sugiyama A."/>
            <person name="Sun R."/>
            <person name="Suzuki Y."/>
            <person name="Takenaka M."/>
            <person name="Takezawa D."/>
            <person name="Tomogane H."/>
            <person name="Tsuzuki M."/>
            <person name="Ueda T."/>
            <person name="Umeda M."/>
            <person name="Ward J.M."/>
            <person name="Watanabe Y."/>
            <person name="Yazaki K."/>
            <person name="Yokoyama R."/>
            <person name="Yoshitake Y."/>
            <person name="Yotsui I."/>
            <person name="Zachgo S."/>
            <person name="Schmutz J."/>
        </authorList>
    </citation>
    <scope>NUCLEOTIDE SEQUENCE [LARGE SCALE GENOMIC DNA]</scope>
    <source>
        <strain evidence="2">Tak-1</strain>
    </source>
</reference>
<keyword evidence="2" id="KW-1185">Reference proteome</keyword>
<proteinExistence type="predicted"/>
<sequence length="127" mass="14462">MTTSLEKLATTASASAFRKPTRGLRRRFRYSFDQNVNQNSLASAKVFIVSVKPVRSCIHHLCRKLSPRHLRLWSDSSLATVSQRNQQYPTIATADESRSTISDLAERSLRDVVIHLVLVRLTTTKRH</sequence>
<dbReference type="Proteomes" id="UP000244005">
    <property type="component" value="Unassembled WGS sequence"/>
</dbReference>
<organism evidence="1 2">
    <name type="scientific">Marchantia polymorpha</name>
    <name type="common">Common liverwort</name>
    <name type="synonym">Marchantia aquatica</name>
    <dbReference type="NCBI Taxonomy" id="3197"/>
    <lineage>
        <taxon>Eukaryota</taxon>
        <taxon>Viridiplantae</taxon>
        <taxon>Streptophyta</taxon>
        <taxon>Embryophyta</taxon>
        <taxon>Marchantiophyta</taxon>
        <taxon>Marchantiopsida</taxon>
        <taxon>Marchantiidae</taxon>
        <taxon>Marchantiales</taxon>
        <taxon>Marchantiaceae</taxon>
        <taxon>Marchantia</taxon>
    </lineage>
</organism>
<name>A0A2R6XAV8_MARPO</name>
<accession>A0A2R6XAV8</accession>